<name>A0A0R2Q710_9ACTN</name>
<dbReference type="InterPro" id="IPR001763">
    <property type="entry name" value="Rhodanese-like_dom"/>
</dbReference>
<dbReference type="PANTHER" id="PTHR43031">
    <property type="entry name" value="FAD-DEPENDENT OXIDOREDUCTASE"/>
    <property type="match status" value="1"/>
</dbReference>
<dbReference type="EMBL" id="LIBJ01000393">
    <property type="protein sequence ID" value="KRO45909.1"/>
    <property type="molecule type" value="Genomic_DNA"/>
</dbReference>
<sequence>MSVREITIDELMTAVDNGARVIDVREIDEYESGHIPAARLLPLGTVPNNLDAFRSDDDVYVVCHSGGRSMRACEFLHDQGITNVVNVIGGTSGWITLGNPVATGAQS</sequence>
<dbReference type="PROSITE" id="PS50206">
    <property type="entry name" value="RHODANESE_3"/>
    <property type="match status" value="1"/>
</dbReference>
<dbReference type="Pfam" id="PF00581">
    <property type="entry name" value="Rhodanese"/>
    <property type="match status" value="1"/>
</dbReference>
<dbReference type="PANTHER" id="PTHR43031:SF17">
    <property type="entry name" value="SULFURTRANSFERASE YTWF-RELATED"/>
    <property type="match status" value="1"/>
</dbReference>
<dbReference type="SMART" id="SM00450">
    <property type="entry name" value="RHOD"/>
    <property type="match status" value="1"/>
</dbReference>
<reference evidence="2 3" key="1">
    <citation type="submission" date="2015-10" db="EMBL/GenBank/DDBJ databases">
        <title>Metagenome-Assembled Genomes uncover a global brackish microbiome.</title>
        <authorList>
            <person name="Hugerth L.W."/>
            <person name="Larsson J."/>
            <person name="Alneberg J."/>
            <person name="Lindh M.V."/>
            <person name="Legrand C."/>
            <person name="Pinhassi J."/>
            <person name="Andersson A.F."/>
        </authorList>
    </citation>
    <scope>NUCLEOTIDE SEQUENCE [LARGE SCALE GENOMIC DNA]</scope>
    <source>
        <strain evidence="2">BACL6 MAG-120924-bin43</strain>
    </source>
</reference>
<comment type="caution">
    <text evidence="2">The sequence shown here is derived from an EMBL/GenBank/DDBJ whole genome shotgun (WGS) entry which is preliminary data.</text>
</comment>
<organism evidence="2 3">
    <name type="scientific">Acidimicrobiia bacterium BACL6 MAG-120924-bin43</name>
    <dbReference type="NCBI Taxonomy" id="1655583"/>
    <lineage>
        <taxon>Bacteria</taxon>
        <taxon>Bacillati</taxon>
        <taxon>Actinomycetota</taxon>
        <taxon>Acidimicrobiia</taxon>
        <taxon>acIV cluster</taxon>
    </lineage>
</organism>
<dbReference type="Proteomes" id="UP000051017">
    <property type="component" value="Unassembled WGS sequence"/>
</dbReference>
<evidence type="ECO:0000313" key="3">
    <source>
        <dbReference type="Proteomes" id="UP000051017"/>
    </source>
</evidence>
<proteinExistence type="predicted"/>
<dbReference type="InterPro" id="IPR050229">
    <property type="entry name" value="GlpE_sulfurtransferase"/>
</dbReference>
<evidence type="ECO:0000259" key="1">
    <source>
        <dbReference type="PROSITE" id="PS50206"/>
    </source>
</evidence>
<dbReference type="AlphaFoldDB" id="A0A0R2Q710"/>
<gene>
    <name evidence="2" type="ORF">ABR75_05305</name>
</gene>
<dbReference type="SUPFAM" id="SSF52821">
    <property type="entry name" value="Rhodanese/Cell cycle control phosphatase"/>
    <property type="match status" value="1"/>
</dbReference>
<protein>
    <recommendedName>
        <fullName evidence="1">Rhodanese domain-containing protein</fullName>
    </recommendedName>
</protein>
<dbReference type="InterPro" id="IPR036873">
    <property type="entry name" value="Rhodanese-like_dom_sf"/>
</dbReference>
<evidence type="ECO:0000313" key="2">
    <source>
        <dbReference type="EMBL" id="KRO45909.1"/>
    </source>
</evidence>
<dbReference type="Gene3D" id="3.40.250.10">
    <property type="entry name" value="Rhodanese-like domain"/>
    <property type="match status" value="1"/>
</dbReference>
<feature type="domain" description="Rhodanese" evidence="1">
    <location>
        <begin position="15"/>
        <end position="103"/>
    </location>
</feature>
<dbReference type="CDD" id="cd00158">
    <property type="entry name" value="RHOD"/>
    <property type="match status" value="1"/>
</dbReference>
<accession>A0A0R2Q710</accession>